<accession>A0A8S4G3C3</accession>
<evidence type="ECO:0000259" key="6">
    <source>
        <dbReference type="PROSITE" id="PS50850"/>
    </source>
</evidence>
<dbReference type="InterPro" id="IPR036259">
    <property type="entry name" value="MFS_trans_sf"/>
</dbReference>
<evidence type="ECO:0000256" key="2">
    <source>
        <dbReference type="ARBA" id="ARBA00022692"/>
    </source>
</evidence>
<dbReference type="GO" id="GO:0022857">
    <property type="term" value="F:transmembrane transporter activity"/>
    <property type="evidence" value="ECO:0007669"/>
    <property type="project" value="InterPro"/>
</dbReference>
<feature type="transmembrane region" description="Helical" evidence="5">
    <location>
        <begin position="160"/>
        <end position="178"/>
    </location>
</feature>
<organism evidence="7 8">
    <name type="scientific">Plutella xylostella</name>
    <name type="common">Diamondback moth</name>
    <name type="synonym">Plutella maculipennis</name>
    <dbReference type="NCBI Taxonomy" id="51655"/>
    <lineage>
        <taxon>Eukaryota</taxon>
        <taxon>Metazoa</taxon>
        <taxon>Ecdysozoa</taxon>
        <taxon>Arthropoda</taxon>
        <taxon>Hexapoda</taxon>
        <taxon>Insecta</taxon>
        <taxon>Pterygota</taxon>
        <taxon>Neoptera</taxon>
        <taxon>Endopterygota</taxon>
        <taxon>Lepidoptera</taxon>
        <taxon>Glossata</taxon>
        <taxon>Ditrysia</taxon>
        <taxon>Yponomeutoidea</taxon>
        <taxon>Plutellidae</taxon>
        <taxon>Plutella</taxon>
    </lineage>
</organism>
<protein>
    <submittedName>
        <fullName evidence="7">(diamondback moth) hypothetical protein</fullName>
    </submittedName>
</protein>
<dbReference type="InterPro" id="IPR005828">
    <property type="entry name" value="MFS_sugar_transport-like"/>
</dbReference>
<dbReference type="AlphaFoldDB" id="A0A8S4G3C3"/>
<feature type="transmembrane region" description="Helical" evidence="5">
    <location>
        <begin position="472"/>
        <end position="497"/>
    </location>
</feature>
<dbReference type="GO" id="GO:0016020">
    <property type="term" value="C:membrane"/>
    <property type="evidence" value="ECO:0007669"/>
    <property type="project" value="UniProtKB-SubCell"/>
</dbReference>
<dbReference type="Pfam" id="PF00083">
    <property type="entry name" value="Sugar_tr"/>
    <property type="match status" value="1"/>
</dbReference>
<dbReference type="SUPFAM" id="SSF103473">
    <property type="entry name" value="MFS general substrate transporter"/>
    <property type="match status" value="1"/>
</dbReference>
<gene>
    <name evidence="7" type="ORF">PLXY2_LOCUS13817</name>
</gene>
<dbReference type="PROSITE" id="PS50850">
    <property type="entry name" value="MFS"/>
    <property type="match status" value="1"/>
</dbReference>
<evidence type="ECO:0000256" key="3">
    <source>
        <dbReference type="ARBA" id="ARBA00022989"/>
    </source>
</evidence>
<proteinExistence type="predicted"/>
<evidence type="ECO:0000313" key="8">
    <source>
        <dbReference type="Proteomes" id="UP000653454"/>
    </source>
</evidence>
<feature type="transmembrane region" description="Helical" evidence="5">
    <location>
        <begin position="245"/>
        <end position="263"/>
    </location>
</feature>
<evidence type="ECO:0000256" key="4">
    <source>
        <dbReference type="ARBA" id="ARBA00023136"/>
    </source>
</evidence>
<feature type="domain" description="Major facilitator superfamily (MFS) profile" evidence="6">
    <location>
        <begin position="32"/>
        <end position="502"/>
    </location>
</feature>
<feature type="transmembrane region" description="Helical" evidence="5">
    <location>
        <begin position="361"/>
        <end position="382"/>
    </location>
</feature>
<reference evidence="7" key="1">
    <citation type="submission" date="2020-11" db="EMBL/GenBank/DDBJ databases">
        <authorList>
            <person name="Whiteford S."/>
        </authorList>
    </citation>
    <scope>NUCLEOTIDE SEQUENCE</scope>
</reference>
<keyword evidence="3 5" id="KW-1133">Transmembrane helix</keyword>
<dbReference type="PROSITE" id="PS00216">
    <property type="entry name" value="SUGAR_TRANSPORT_1"/>
    <property type="match status" value="1"/>
</dbReference>
<sequence length="530" mass="59836">MSLEKPEKNVDLDDVLRKFSVTQKYHVVFGLLLFLAFASNSLTGSQFVFAADYVQYKCDNSIKPCNESSSNNVTFGKQFDQQCYERVPLDRNSTCVEIDQSEVVPCNKWIYENPKSFVAEFQLACQEWKRTLVGTVHSFGNMVGLLLVGPISDSIGRKKALIITGILGGVLGVVRSYATNYWLYDVLQLLETALGDVCSPAFMLAIEIVPARDRAKFFVVTNLGYQFGSYILVLLAWFYPNFRSFLRVVYAPLLLFVLYGYLIDESPRWLLSKGRKKEALAILENAAKTNNIVLDQSLLENLTCETEEKSEEIGYLTLLRRTCSSKILLQRFLICVVWWFTSTFVSYGLTVNSVLWGGNKYLNYAFITTVEVPAVFMMGYVMKRFKRKKPLMISFSCAAVFFLIQPLLPSDMTWLSIVFFLLGKFMASIFFNITYVFTSELFPTHTRNSMHALCSSIGRIGSILAPQTPLLLAYWAGLPAVLFGSASLIAAIVTIFVPDTADDSLPDTVHEAEFVGMNEDTRKEQEVKMI</sequence>
<comment type="subcellular location">
    <subcellularLocation>
        <location evidence="1">Membrane</location>
        <topology evidence="1">Multi-pass membrane protein</topology>
    </subcellularLocation>
</comment>
<evidence type="ECO:0000256" key="5">
    <source>
        <dbReference type="SAM" id="Phobius"/>
    </source>
</evidence>
<dbReference type="InterPro" id="IPR005829">
    <property type="entry name" value="Sugar_transporter_CS"/>
</dbReference>
<evidence type="ECO:0000256" key="1">
    <source>
        <dbReference type="ARBA" id="ARBA00004141"/>
    </source>
</evidence>
<feature type="transmembrane region" description="Helical" evidence="5">
    <location>
        <begin position="414"/>
        <end position="437"/>
    </location>
</feature>
<feature type="transmembrane region" description="Helical" evidence="5">
    <location>
        <begin position="217"/>
        <end position="239"/>
    </location>
</feature>
<keyword evidence="8" id="KW-1185">Reference proteome</keyword>
<keyword evidence="4 5" id="KW-0472">Membrane</keyword>
<dbReference type="Gene3D" id="1.20.1250.20">
    <property type="entry name" value="MFS general substrate transporter like domains"/>
    <property type="match status" value="1"/>
</dbReference>
<dbReference type="InterPro" id="IPR020846">
    <property type="entry name" value="MFS_dom"/>
</dbReference>
<dbReference type="EMBL" id="CAJHNJ030000107">
    <property type="protein sequence ID" value="CAG9135573.1"/>
    <property type="molecule type" value="Genomic_DNA"/>
</dbReference>
<dbReference type="PANTHER" id="PTHR24064">
    <property type="entry name" value="SOLUTE CARRIER FAMILY 22 MEMBER"/>
    <property type="match status" value="1"/>
</dbReference>
<keyword evidence="2 5" id="KW-0812">Transmembrane</keyword>
<evidence type="ECO:0000313" key="7">
    <source>
        <dbReference type="EMBL" id="CAG9135573.1"/>
    </source>
</evidence>
<feature type="transmembrane region" description="Helical" evidence="5">
    <location>
        <begin position="328"/>
        <end position="349"/>
    </location>
</feature>
<feature type="transmembrane region" description="Helical" evidence="5">
    <location>
        <begin position="391"/>
        <end position="408"/>
    </location>
</feature>
<comment type="caution">
    <text evidence="7">The sequence shown here is derived from an EMBL/GenBank/DDBJ whole genome shotgun (WGS) entry which is preliminary data.</text>
</comment>
<name>A0A8S4G3C3_PLUXY</name>
<dbReference type="Proteomes" id="UP000653454">
    <property type="component" value="Unassembled WGS sequence"/>
</dbReference>